<evidence type="ECO:0000313" key="2">
    <source>
        <dbReference type="Proteomes" id="UP000439986"/>
    </source>
</evidence>
<comment type="caution">
    <text evidence="1">The sequence shown here is derived from an EMBL/GenBank/DDBJ whole genome shotgun (WGS) entry which is preliminary data.</text>
</comment>
<reference evidence="1 2" key="1">
    <citation type="submission" date="2019-11" db="EMBL/GenBank/DDBJ databases">
        <title>Novel species isolated from a subtropical stream in China.</title>
        <authorList>
            <person name="Lu H."/>
        </authorList>
    </citation>
    <scope>NUCLEOTIDE SEQUENCE [LARGE SCALE GENOMIC DNA]</scope>
    <source>
        <strain evidence="1 2">FT26W</strain>
    </source>
</reference>
<dbReference type="PROSITE" id="PS51257">
    <property type="entry name" value="PROKAR_LIPOPROTEIN"/>
    <property type="match status" value="1"/>
</dbReference>
<dbReference type="Proteomes" id="UP000439986">
    <property type="component" value="Unassembled WGS sequence"/>
</dbReference>
<evidence type="ECO:0008006" key="3">
    <source>
        <dbReference type="Google" id="ProtNLM"/>
    </source>
</evidence>
<dbReference type="RefSeq" id="WP_154359640.1">
    <property type="nucleotide sequence ID" value="NZ_WKJL01000016.1"/>
</dbReference>
<protein>
    <recommendedName>
        <fullName evidence="3">Lipoprotein</fullName>
    </recommendedName>
</protein>
<proteinExistence type="predicted"/>
<evidence type="ECO:0000313" key="1">
    <source>
        <dbReference type="EMBL" id="MRW86375.1"/>
    </source>
</evidence>
<dbReference type="AlphaFoldDB" id="A0A844D8L6"/>
<name>A0A844D8L6_9BURK</name>
<organism evidence="1 2">
    <name type="scientific">Duganella aquatilis</name>
    <dbReference type="NCBI Taxonomy" id="2666082"/>
    <lineage>
        <taxon>Bacteria</taxon>
        <taxon>Pseudomonadati</taxon>
        <taxon>Pseudomonadota</taxon>
        <taxon>Betaproteobacteria</taxon>
        <taxon>Burkholderiales</taxon>
        <taxon>Oxalobacteraceae</taxon>
        <taxon>Telluria group</taxon>
        <taxon>Duganella</taxon>
    </lineage>
</organism>
<dbReference type="EMBL" id="WKJL01000016">
    <property type="protein sequence ID" value="MRW86375.1"/>
    <property type="molecule type" value="Genomic_DNA"/>
</dbReference>
<keyword evidence="2" id="KW-1185">Reference proteome</keyword>
<sequence length="184" mass="19930">MKLNRRRKVATSLAALILLSGCGKSSEKEAAEQRVLDADPTVVSACTFDALYPVHISMLDVEETSAVCEKMARAMGHNPSVKQLRHLARAVGLLSVQGRTKDVVGTAYQFMRVVEVRGQLKNEQAMYATIELVFKIANGTDGRVMPKDLNVFLTSLGKGAKTMSDQGLINSASMLSIMKQDQGG</sequence>
<accession>A0A844D8L6</accession>
<gene>
    <name evidence="1" type="ORF">GJ698_20075</name>
</gene>